<proteinExistence type="predicted"/>
<evidence type="ECO:0000313" key="1">
    <source>
        <dbReference type="EMBL" id="KAH0742948.1"/>
    </source>
</evidence>
<dbReference type="Proteomes" id="UP000826656">
    <property type="component" value="Unassembled WGS sequence"/>
</dbReference>
<evidence type="ECO:0000313" key="2">
    <source>
        <dbReference type="Proteomes" id="UP000826656"/>
    </source>
</evidence>
<reference evidence="1 2" key="1">
    <citation type="journal article" date="2021" name="bioRxiv">
        <title>Chromosome-scale and haplotype-resolved genome assembly of a tetraploid potato cultivar.</title>
        <authorList>
            <person name="Sun H."/>
            <person name="Jiao W.-B."/>
            <person name="Krause K."/>
            <person name="Campoy J.A."/>
            <person name="Goel M."/>
            <person name="Folz-Donahue K."/>
            <person name="Kukat C."/>
            <person name="Huettel B."/>
            <person name="Schneeberger K."/>
        </authorList>
    </citation>
    <scope>NUCLEOTIDE SEQUENCE [LARGE SCALE GENOMIC DNA]</scope>
    <source>
        <strain evidence="1">SolTubOtavaFocal</strain>
        <tissue evidence="1">Leaves</tissue>
    </source>
</reference>
<protein>
    <submittedName>
        <fullName evidence="1">Uncharacterized protein</fullName>
    </submittedName>
</protein>
<comment type="caution">
    <text evidence="1">The sequence shown here is derived from an EMBL/GenBank/DDBJ whole genome shotgun (WGS) entry which is preliminary data.</text>
</comment>
<gene>
    <name evidence="1" type="ORF">KY290_030941</name>
</gene>
<accession>A0ABQ7U827</accession>
<organism evidence="1 2">
    <name type="scientific">Solanum tuberosum</name>
    <name type="common">Potato</name>
    <dbReference type="NCBI Taxonomy" id="4113"/>
    <lineage>
        <taxon>Eukaryota</taxon>
        <taxon>Viridiplantae</taxon>
        <taxon>Streptophyta</taxon>
        <taxon>Embryophyta</taxon>
        <taxon>Tracheophyta</taxon>
        <taxon>Spermatophyta</taxon>
        <taxon>Magnoliopsida</taxon>
        <taxon>eudicotyledons</taxon>
        <taxon>Gunneridae</taxon>
        <taxon>Pentapetalae</taxon>
        <taxon>asterids</taxon>
        <taxon>lamiids</taxon>
        <taxon>Solanales</taxon>
        <taxon>Solanaceae</taxon>
        <taxon>Solanoideae</taxon>
        <taxon>Solaneae</taxon>
        <taxon>Solanum</taxon>
    </lineage>
</organism>
<sequence length="96" mass="10799">MTEERRSKHIHDPIHMQNLPQVKNIIVESSSISGNSKKDDENQIVDEEKAVIGPKGGSQTDFAKNDVGAISEREAPPRHNMPHIVHEDSETIVIYF</sequence>
<keyword evidence="2" id="KW-1185">Reference proteome</keyword>
<name>A0ABQ7U827_SOLTU</name>
<dbReference type="EMBL" id="JAIVGD010000023">
    <property type="protein sequence ID" value="KAH0742948.1"/>
    <property type="molecule type" value="Genomic_DNA"/>
</dbReference>